<protein>
    <submittedName>
        <fullName evidence="8">RNA polymerase sigma-70 factor, ECF subfamily</fullName>
    </submittedName>
</protein>
<comment type="similarity">
    <text evidence="1">Belongs to the sigma-70 factor family. ECF subfamily.</text>
</comment>
<evidence type="ECO:0000256" key="4">
    <source>
        <dbReference type="ARBA" id="ARBA00023163"/>
    </source>
</evidence>
<sequence>MKLGQSRGGSKHPKTQCFLVIQAVTGNNLGIKQRLVDSSSHSNDNRCSDADEKTWLQRRLVGIAPGVQRGRERNLTESDANSSNGDGPLANDHLEELFSAFQAPLERYFMKRVRDKAEVDDLVQEVFYRLAARRENTPMEKPEAYIFQIAANLLRDRARKEITKRVSTRQLFDQNENNFEEISPERVLLGRQKLIALKNALNELPERTRVIVLLHRYEEFKYREIALHLGISVSSVEKHMMDAIKHLTFRLGGPE</sequence>
<evidence type="ECO:0000256" key="2">
    <source>
        <dbReference type="ARBA" id="ARBA00023015"/>
    </source>
</evidence>
<keyword evidence="4" id="KW-0804">Transcription</keyword>
<dbReference type="Gene3D" id="1.10.1740.10">
    <property type="match status" value="1"/>
</dbReference>
<dbReference type="InterPro" id="IPR039425">
    <property type="entry name" value="RNA_pol_sigma-70-like"/>
</dbReference>
<dbReference type="AlphaFoldDB" id="A0A3B0SHN6"/>
<evidence type="ECO:0000256" key="3">
    <source>
        <dbReference type="ARBA" id="ARBA00023082"/>
    </source>
</evidence>
<evidence type="ECO:0000259" key="6">
    <source>
        <dbReference type="Pfam" id="PF04542"/>
    </source>
</evidence>
<evidence type="ECO:0000313" key="8">
    <source>
        <dbReference type="EMBL" id="VAV95803.1"/>
    </source>
</evidence>
<dbReference type="PANTHER" id="PTHR43133:SF63">
    <property type="entry name" value="RNA POLYMERASE SIGMA FACTOR FECI-RELATED"/>
    <property type="match status" value="1"/>
</dbReference>
<dbReference type="NCBIfam" id="TIGR02937">
    <property type="entry name" value="sigma70-ECF"/>
    <property type="match status" value="1"/>
</dbReference>
<dbReference type="InterPro" id="IPR007627">
    <property type="entry name" value="RNA_pol_sigma70_r2"/>
</dbReference>
<dbReference type="Pfam" id="PF08281">
    <property type="entry name" value="Sigma70_r4_2"/>
    <property type="match status" value="1"/>
</dbReference>
<dbReference type="GO" id="GO:0003677">
    <property type="term" value="F:DNA binding"/>
    <property type="evidence" value="ECO:0007669"/>
    <property type="project" value="InterPro"/>
</dbReference>
<evidence type="ECO:0000259" key="7">
    <source>
        <dbReference type="Pfam" id="PF08281"/>
    </source>
</evidence>
<organism evidence="8">
    <name type="scientific">hydrothermal vent metagenome</name>
    <dbReference type="NCBI Taxonomy" id="652676"/>
    <lineage>
        <taxon>unclassified sequences</taxon>
        <taxon>metagenomes</taxon>
        <taxon>ecological metagenomes</taxon>
    </lineage>
</organism>
<dbReference type="SUPFAM" id="SSF88946">
    <property type="entry name" value="Sigma2 domain of RNA polymerase sigma factors"/>
    <property type="match status" value="1"/>
</dbReference>
<feature type="domain" description="RNA polymerase sigma factor 70 region 4 type 2" evidence="7">
    <location>
        <begin position="196"/>
        <end position="247"/>
    </location>
</feature>
<dbReference type="GO" id="GO:0006352">
    <property type="term" value="P:DNA-templated transcription initiation"/>
    <property type="evidence" value="ECO:0007669"/>
    <property type="project" value="InterPro"/>
</dbReference>
<accession>A0A3B0SHN6</accession>
<dbReference type="Gene3D" id="1.10.10.10">
    <property type="entry name" value="Winged helix-like DNA-binding domain superfamily/Winged helix DNA-binding domain"/>
    <property type="match status" value="1"/>
</dbReference>
<dbReference type="InterPro" id="IPR013249">
    <property type="entry name" value="RNA_pol_sigma70_r4_t2"/>
</dbReference>
<dbReference type="InterPro" id="IPR013324">
    <property type="entry name" value="RNA_pol_sigma_r3/r4-like"/>
</dbReference>
<dbReference type="InterPro" id="IPR013325">
    <property type="entry name" value="RNA_pol_sigma_r2"/>
</dbReference>
<name>A0A3B0SHN6_9ZZZZ</name>
<gene>
    <name evidence="8" type="ORF">MNBD_ALPHA04-2434</name>
</gene>
<dbReference type="EMBL" id="UOEF01000217">
    <property type="protein sequence ID" value="VAV95803.1"/>
    <property type="molecule type" value="Genomic_DNA"/>
</dbReference>
<feature type="region of interest" description="Disordered" evidence="5">
    <location>
        <begin position="67"/>
        <end position="89"/>
    </location>
</feature>
<dbReference type="SUPFAM" id="SSF88659">
    <property type="entry name" value="Sigma3 and sigma4 domains of RNA polymerase sigma factors"/>
    <property type="match status" value="1"/>
</dbReference>
<dbReference type="Pfam" id="PF04542">
    <property type="entry name" value="Sigma70_r2"/>
    <property type="match status" value="1"/>
</dbReference>
<proteinExistence type="inferred from homology"/>
<dbReference type="PANTHER" id="PTHR43133">
    <property type="entry name" value="RNA POLYMERASE ECF-TYPE SIGMA FACTO"/>
    <property type="match status" value="1"/>
</dbReference>
<reference evidence="8" key="1">
    <citation type="submission" date="2018-06" db="EMBL/GenBank/DDBJ databases">
        <authorList>
            <person name="Zhirakovskaya E."/>
        </authorList>
    </citation>
    <scope>NUCLEOTIDE SEQUENCE</scope>
</reference>
<dbReference type="InterPro" id="IPR036388">
    <property type="entry name" value="WH-like_DNA-bd_sf"/>
</dbReference>
<keyword evidence="2" id="KW-0805">Transcription regulation</keyword>
<feature type="domain" description="RNA polymerase sigma-70 region 2" evidence="6">
    <location>
        <begin position="97"/>
        <end position="161"/>
    </location>
</feature>
<dbReference type="CDD" id="cd06171">
    <property type="entry name" value="Sigma70_r4"/>
    <property type="match status" value="1"/>
</dbReference>
<evidence type="ECO:0000256" key="1">
    <source>
        <dbReference type="ARBA" id="ARBA00010641"/>
    </source>
</evidence>
<evidence type="ECO:0000256" key="5">
    <source>
        <dbReference type="SAM" id="MobiDB-lite"/>
    </source>
</evidence>
<keyword evidence="3" id="KW-0731">Sigma factor</keyword>
<dbReference type="GO" id="GO:0016987">
    <property type="term" value="F:sigma factor activity"/>
    <property type="evidence" value="ECO:0007669"/>
    <property type="project" value="UniProtKB-KW"/>
</dbReference>
<dbReference type="InterPro" id="IPR014284">
    <property type="entry name" value="RNA_pol_sigma-70_dom"/>
</dbReference>